<comment type="caution">
    <text evidence="2">The sequence shown here is derived from an EMBL/GenBank/DDBJ whole genome shotgun (WGS) entry which is preliminary data.</text>
</comment>
<keyword evidence="3" id="KW-1185">Reference proteome</keyword>
<evidence type="ECO:0008006" key="4">
    <source>
        <dbReference type="Google" id="ProtNLM"/>
    </source>
</evidence>
<dbReference type="Proteomes" id="UP000244162">
    <property type="component" value="Unassembled WGS sequence"/>
</dbReference>
<dbReference type="EMBL" id="NWBU01000010">
    <property type="protein sequence ID" value="PTQ10200.1"/>
    <property type="molecule type" value="Genomic_DNA"/>
</dbReference>
<evidence type="ECO:0000313" key="3">
    <source>
        <dbReference type="Proteomes" id="UP000244162"/>
    </source>
</evidence>
<proteinExistence type="predicted"/>
<feature type="region of interest" description="Disordered" evidence="1">
    <location>
        <begin position="1"/>
        <end position="35"/>
    </location>
</feature>
<gene>
    <name evidence="2" type="ORF">CLG96_13880</name>
</gene>
<sequence length="154" mass="15607">MTNRVTETAERATSAASEKLGTAYSATKEKTGATLDSARARLSSAAERTASGIDSNPVAAVIGGLAVGAITGALLPRTTKEKALLGPVGTRVNETARAAAAAARSEGEKKLDELGINRATAQEQARKLFSTLSEAAGTAGSAALHAARESRTAR</sequence>
<organism evidence="2 3">
    <name type="scientific">Sphingomonas oleivorans</name>
    <dbReference type="NCBI Taxonomy" id="1735121"/>
    <lineage>
        <taxon>Bacteria</taxon>
        <taxon>Pseudomonadati</taxon>
        <taxon>Pseudomonadota</taxon>
        <taxon>Alphaproteobacteria</taxon>
        <taxon>Sphingomonadales</taxon>
        <taxon>Sphingomonadaceae</taxon>
        <taxon>Sphingomonas</taxon>
    </lineage>
</organism>
<dbReference type="AlphaFoldDB" id="A0A2T5FWN3"/>
<protein>
    <recommendedName>
        <fullName evidence="4">DUF883 domain-containing protein</fullName>
    </recommendedName>
</protein>
<evidence type="ECO:0000256" key="1">
    <source>
        <dbReference type="SAM" id="MobiDB-lite"/>
    </source>
</evidence>
<dbReference type="RefSeq" id="WP_107968548.1">
    <property type="nucleotide sequence ID" value="NZ_NWBU01000010.1"/>
</dbReference>
<evidence type="ECO:0000313" key="2">
    <source>
        <dbReference type="EMBL" id="PTQ10200.1"/>
    </source>
</evidence>
<reference evidence="2 3" key="1">
    <citation type="submission" date="2017-09" db="EMBL/GenBank/DDBJ databases">
        <title>Sphingomonas panjinensis sp.nov., isolated from oil-contaminated soil.</title>
        <authorList>
            <person name="Wang L."/>
            <person name="Chen L."/>
        </authorList>
    </citation>
    <scope>NUCLEOTIDE SEQUENCE [LARGE SCALE GENOMIC DNA]</scope>
    <source>
        <strain evidence="2 3">FW-11</strain>
    </source>
</reference>
<accession>A0A2T5FWN3</accession>
<name>A0A2T5FWN3_9SPHN</name>